<sequence length="175" mass="20466">MKLFGGHEGHDEEKKHIYRMHEKLVSIGDDYWIENEEGKREFYVDGKAFRLRNTLILKDSQGRDLYKIQERLLKIRDTMDITRVDDGLAATIKKSFINILRDSWTVEISDGPEMKLKGDILDHEYRIDVEGERIAEISKKWFHIRDTYGVEIEPGQDNAFILAITAALDQMAHED</sequence>
<gene>
    <name evidence="2" type="ORF">MSVAZ_1757</name>
</gene>
<accession>A0A0E3LHC4</accession>
<name>A0A0E3LHC4_9EURY</name>
<dbReference type="STRING" id="1434123.MSVAZ_1757"/>
<evidence type="ECO:0000313" key="2">
    <source>
        <dbReference type="EMBL" id="AKB44026.1"/>
    </source>
</evidence>
<dbReference type="InterPro" id="IPR025659">
    <property type="entry name" value="Tubby-like_C"/>
</dbReference>
<evidence type="ECO:0000313" key="3">
    <source>
        <dbReference type="Proteomes" id="UP000033096"/>
    </source>
</evidence>
<dbReference type="Pfam" id="PF04525">
    <property type="entry name" value="LOR"/>
    <property type="match status" value="1"/>
</dbReference>
<dbReference type="PATRIC" id="fig|1434123.4.peg.2135"/>
<dbReference type="InterPro" id="IPR007612">
    <property type="entry name" value="LOR"/>
</dbReference>
<dbReference type="SUPFAM" id="SSF54518">
    <property type="entry name" value="Tubby C-terminal domain-like"/>
    <property type="match status" value="1"/>
</dbReference>
<protein>
    <recommendedName>
        <fullName evidence="4">LURP-one-related family protein</fullName>
    </recommendedName>
</protein>
<evidence type="ECO:0008006" key="4">
    <source>
        <dbReference type="Google" id="ProtNLM"/>
    </source>
</evidence>
<dbReference type="HOGENOM" id="CLU_108507_1_0_2"/>
<dbReference type="PANTHER" id="PTHR31087">
    <property type="match status" value="1"/>
</dbReference>
<proteinExistence type="inferred from homology"/>
<dbReference type="AlphaFoldDB" id="A0A0E3LHC4"/>
<dbReference type="RefSeq" id="WP_048120448.1">
    <property type="nucleotide sequence ID" value="NZ_CP009520.1"/>
</dbReference>
<dbReference type="GeneID" id="24810204"/>
<dbReference type="InterPro" id="IPR038595">
    <property type="entry name" value="LOR_sf"/>
</dbReference>
<dbReference type="KEGG" id="mvc:MSVAZ_1757"/>
<evidence type="ECO:0000256" key="1">
    <source>
        <dbReference type="ARBA" id="ARBA00005437"/>
    </source>
</evidence>
<keyword evidence="3" id="KW-1185">Reference proteome</keyword>
<dbReference type="Proteomes" id="UP000033096">
    <property type="component" value="Chromosome"/>
</dbReference>
<dbReference type="EMBL" id="CP009520">
    <property type="protein sequence ID" value="AKB44026.1"/>
    <property type="molecule type" value="Genomic_DNA"/>
</dbReference>
<comment type="similarity">
    <text evidence="1">Belongs to the LOR family.</text>
</comment>
<organism evidence="2 3">
    <name type="scientific">Methanosarcina vacuolata Z-761</name>
    <dbReference type="NCBI Taxonomy" id="1434123"/>
    <lineage>
        <taxon>Archaea</taxon>
        <taxon>Methanobacteriati</taxon>
        <taxon>Methanobacteriota</taxon>
        <taxon>Stenosarchaea group</taxon>
        <taxon>Methanomicrobia</taxon>
        <taxon>Methanosarcinales</taxon>
        <taxon>Methanosarcinaceae</taxon>
        <taxon>Methanosarcina</taxon>
    </lineage>
</organism>
<dbReference type="Gene3D" id="2.40.160.200">
    <property type="entry name" value="LURP1-related"/>
    <property type="match status" value="1"/>
</dbReference>
<dbReference type="PANTHER" id="PTHR31087:SF161">
    <property type="entry name" value="TUBBY C 2 FAMILY PROTEIN"/>
    <property type="match status" value="1"/>
</dbReference>
<reference evidence="2 3" key="1">
    <citation type="submission" date="2014-07" db="EMBL/GenBank/DDBJ databases">
        <title>Methanogenic archaea and the global carbon cycle.</title>
        <authorList>
            <person name="Henriksen J.R."/>
            <person name="Luke J."/>
            <person name="Reinhart S."/>
            <person name="Benedict M.N."/>
            <person name="Youngblut N.D."/>
            <person name="Metcalf M.E."/>
            <person name="Whitaker R.J."/>
            <person name="Metcalf W.W."/>
        </authorList>
    </citation>
    <scope>NUCLEOTIDE SEQUENCE [LARGE SCALE GENOMIC DNA]</scope>
    <source>
        <strain evidence="2 3">Z-761</strain>
    </source>
</reference>